<keyword evidence="3" id="KW-1185">Reference proteome</keyword>
<dbReference type="EMBL" id="CAJFDH010000002">
    <property type="protein sequence ID" value="CAD5210129.1"/>
    <property type="molecule type" value="Genomic_DNA"/>
</dbReference>
<proteinExistence type="predicted"/>
<reference evidence="2" key="1">
    <citation type="submission" date="2020-09" db="EMBL/GenBank/DDBJ databases">
        <authorList>
            <person name="Kikuchi T."/>
        </authorList>
    </citation>
    <scope>NUCLEOTIDE SEQUENCE</scope>
    <source>
        <strain evidence="2">SH1</strain>
    </source>
</reference>
<evidence type="ECO:0000313" key="2">
    <source>
        <dbReference type="EMBL" id="CAD5210129.1"/>
    </source>
</evidence>
<accession>A0A811K4V3</accession>
<comment type="caution">
    <text evidence="2">The sequence shown here is derived from an EMBL/GenBank/DDBJ whole genome shotgun (WGS) entry which is preliminary data.</text>
</comment>
<dbReference type="EMBL" id="CAJFCW020000002">
    <property type="protein sequence ID" value="CAG9090723.1"/>
    <property type="molecule type" value="Genomic_DNA"/>
</dbReference>
<feature type="domain" description="Rho GTPase-activating protein 29/45 N-terminal" evidence="1">
    <location>
        <begin position="23"/>
        <end position="124"/>
    </location>
</feature>
<sequence length="129" mass="14056">MSSSCSSIDLGIDPDIDDALPDSLVNDIELFADHINNLKNSLNPNSYVPDGESKCVQVHAALSLVSQSVRDLLVRYPIFKTAQVLIPASQLVHSIKEINFENATNDYGRTLQCIEKLEAAVGSTLRLSV</sequence>
<dbReference type="OrthoDB" id="5823445at2759"/>
<dbReference type="InterPro" id="IPR057028">
    <property type="entry name" value="RHG29_45_N"/>
</dbReference>
<evidence type="ECO:0000313" key="3">
    <source>
        <dbReference type="Proteomes" id="UP000614601"/>
    </source>
</evidence>
<dbReference type="Proteomes" id="UP000614601">
    <property type="component" value="Unassembled WGS sequence"/>
</dbReference>
<protein>
    <recommendedName>
        <fullName evidence="1">Rho GTPase-activating protein 29/45 N-terminal domain-containing protein</fullName>
    </recommendedName>
</protein>
<dbReference type="Pfam" id="PF24235">
    <property type="entry name" value="RHG29_45_N"/>
    <property type="match status" value="1"/>
</dbReference>
<gene>
    <name evidence="2" type="ORF">BOKJ2_LOCUS3033</name>
</gene>
<dbReference type="AlphaFoldDB" id="A0A811K4V3"/>
<name>A0A811K4V3_9BILA</name>
<evidence type="ECO:0000259" key="1">
    <source>
        <dbReference type="Pfam" id="PF24235"/>
    </source>
</evidence>
<organism evidence="2 3">
    <name type="scientific">Bursaphelenchus okinawaensis</name>
    <dbReference type="NCBI Taxonomy" id="465554"/>
    <lineage>
        <taxon>Eukaryota</taxon>
        <taxon>Metazoa</taxon>
        <taxon>Ecdysozoa</taxon>
        <taxon>Nematoda</taxon>
        <taxon>Chromadorea</taxon>
        <taxon>Rhabditida</taxon>
        <taxon>Tylenchina</taxon>
        <taxon>Tylenchomorpha</taxon>
        <taxon>Aphelenchoidea</taxon>
        <taxon>Aphelenchoididae</taxon>
        <taxon>Bursaphelenchus</taxon>
    </lineage>
</organism>
<dbReference type="Proteomes" id="UP000783686">
    <property type="component" value="Unassembled WGS sequence"/>
</dbReference>